<dbReference type="SMART" id="SM00506">
    <property type="entry name" value="A1pp"/>
    <property type="match status" value="1"/>
</dbReference>
<dbReference type="Pfam" id="PF01661">
    <property type="entry name" value="Macro"/>
    <property type="match status" value="1"/>
</dbReference>
<dbReference type="PANTHER" id="PTHR12521">
    <property type="entry name" value="PROTEIN C6ORF130"/>
    <property type="match status" value="1"/>
</dbReference>
<dbReference type="PROSITE" id="PS51154">
    <property type="entry name" value="MACRO"/>
    <property type="match status" value="1"/>
</dbReference>
<feature type="domain" description="Macro" evidence="2">
    <location>
        <begin position="1"/>
        <end position="159"/>
    </location>
</feature>
<dbReference type="InterPro" id="IPR002589">
    <property type="entry name" value="Macro_dom"/>
</dbReference>
<dbReference type="AlphaFoldDB" id="A0A7Z0Q3F5"/>
<evidence type="ECO:0000313" key="4">
    <source>
        <dbReference type="EMBL" id="UGX96777.1"/>
    </source>
</evidence>
<dbReference type="PANTHER" id="PTHR12521:SF0">
    <property type="entry name" value="ADP-RIBOSE GLYCOHYDROLASE OARD1"/>
    <property type="match status" value="1"/>
</dbReference>
<evidence type="ECO:0000313" key="5">
    <source>
        <dbReference type="Proteomes" id="UP000564836"/>
    </source>
</evidence>
<dbReference type="InterPro" id="IPR043472">
    <property type="entry name" value="Macro_dom-like"/>
</dbReference>
<dbReference type="InterPro" id="IPR050892">
    <property type="entry name" value="ADP-ribose_metab_enzymes"/>
</dbReference>
<protein>
    <submittedName>
        <fullName evidence="3">Macro domain-containing protein</fullName>
    </submittedName>
</protein>
<dbReference type="SUPFAM" id="SSF52949">
    <property type="entry name" value="Macro domain-like"/>
    <property type="match status" value="1"/>
</dbReference>
<gene>
    <name evidence="4" type="ORF">G6321_00017210</name>
    <name evidence="3" type="ORF">G6321_01070</name>
</gene>
<evidence type="ECO:0000256" key="1">
    <source>
        <dbReference type="ARBA" id="ARBA00035885"/>
    </source>
</evidence>
<reference evidence="3" key="2">
    <citation type="submission" date="2020-06" db="EMBL/GenBank/DDBJ databases">
        <title>Whole Genome Sequence of Bradyrhizobium sp. Strain 323S2.</title>
        <authorList>
            <person name="Bromfield E.S.P."/>
        </authorList>
    </citation>
    <scope>NUCLEOTIDE SEQUENCE [LARGE SCALE GENOMIC DNA]</scope>
    <source>
        <strain evidence="3">323S2</strain>
    </source>
</reference>
<dbReference type="CDD" id="cd02901">
    <property type="entry name" value="Macro_Poa1p-like"/>
    <property type="match status" value="1"/>
</dbReference>
<comment type="catalytic activity">
    <reaction evidence="1">
        <text>an N-(ADP-alpha-D-ribosyl)-thymidine in DNA + H2O = a thymidine in DNA + ADP-D-ribose</text>
        <dbReference type="Rhea" id="RHEA:71655"/>
        <dbReference type="Rhea" id="RHEA-COMP:13556"/>
        <dbReference type="Rhea" id="RHEA-COMP:18051"/>
        <dbReference type="ChEBI" id="CHEBI:15377"/>
        <dbReference type="ChEBI" id="CHEBI:57967"/>
        <dbReference type="ChEBI" id="CHEBI:137386"/>
        <dbReference type="ChEBI" id="CHEBI:191199"/>
    </reaction>
    <physiologicalReaction direction="left-to-right" evidence="1">
        <dbReference type="Rhea" id="RHEA:71656"/>
    </physiologicalReaction>
</comment>
<proteinExistence type="predicted"/>
<sequence length="353" mass="39779">MIEFTRGNLLDAKVDALVNTVNTVGVMGKGVALMFKEAFPENFKDYEAACKKKAVKVGKMFVTKRLLSPKWIINFPTKEHWRGDSKLEWIETGLEDLKRVIIENGIESIAIPPLGSGNGGLKWEDVRPKIEAALSSLKDVTVFVYEPTDQYQNVAKRSGVEQLTPARALVAELVRRYWILGIECSLLEIQKLAYFLERSIEILKVKNPLDLRFQADKYGPYAPRLTHLLDGLDGSYLHCGKRIGDASPFDVIWFEDSKRDKVAAYLRSGEAKAYLPALENTAKLIDGFESPLGVELLATVDWLVHKDGIKLEREAVKVALKTWTGGEKSSERKLKLFEDRLIDLALERLHSFG</sequence>
<reference evidence="4 5" key="1">
    <citation type="journal article" date="2017" name="Syst. Appl. Microbiol.">
        <title>Soybeans inoculated with root zone soils of Canadian native legumes harbour diverse and novel Bradyrhizobium spp. that possess agricultural potential.</title>
        <authorList>
            <person name="Bromfield E.S.P."/>
            <person name="Cloutier S."/>
            <person name="Tambong J.T."/>
            <person name="Tran Thi T.V."/>
        </authorList>
    </citation>
    <scope>NUCLEOTIDE SEQUENCE [LARGE SCALE GENOMIC DNA]</scope>
    <source>
        <strain evidence="4 5">323S2</strain>
    </source>
</reference>
<dbReference type="Proteomes" id="UP000564836">
    <property type="component" value="Chromosome"/>
</dbReference>
<reference evidence="4 5" key="3">
    <citation type="journal article" date="2022" name="Int. J. Syst. Evol. Microbiol.">
        <title>Strains of Bradyrhizobium barranii sp. nov. associated with legumes native to Canada are symbionts of soybeans and belong to different subspecies (subsp. barranii subsp. nov. and subsp. apii subsp. nov.) and symbiovars (sv. glycinearum and sv. septentrionale).</title>
        <authorList>
            <person name="Bromfield E.S.P."/>
            <person name="Cloutier S."/>
            <person name="Wasai-Hara S."/>
            <person name="Minamisawa K."/>
        </authorList>
    </citation>
    <scope>NUCLEOTIDE SEQUENCE [LARGE SCALE GENOMIC DNA]</scope>
    <source>
        <strain evidence="4 5">323S2</strain>
    </source>
</reference>
<name>A0A7Z0Q3F5_9BRAD</name>
<organism evidence="3">
    <name type="scientific">Bradyrhizobium barranii subsp. barranii</name>
    <dbReference type="NCBI Taxonomy" id="2823807"/>
    <lineage>
        <taxon>Bacteria</taxon>
        <taxon>Pseudomonadati</taxon>
        <taxon>Pseudomonadota</taxon>
        <taxon>Alphaproteobacteria</taxon>
        <taxon>Hyphomicrobiales</taxon>
        <taxon>Nitrobacteraceae</taxon>
        <taxon>Bradyrhizobium</taxon>
        <taxon>Bradyrhizobium barranii</taxon>
    </lineage>
</organism>
<accession>A0A7Z0Q3F5</accession>
<dbReference type="EMBL" id="JACBFH010000001">
    <property type="protein sequence ID" value="NYY87066.1"/>
    <property type="molecule type" value="Genomic_DNA"/>
</dbReference>
<evidence type="ECO:0000259" key="2">
    <source>
        <dbReference type="PROSITE" id="PS51154"/>
    </source>
</evidence>
<evidence type="ECO:0000313" key="3">
    <source>
        <dbReference type="EMBL" id="NYY87066.1"/>
    </source>
</evidence>
<dbReference type="RefSeq" id="WP_166342570.1">
    <property type="nucleotide sequence ID" value="NZ_CP088280.1"/>
</dbReference>
<dbReference type="EMBL" id="CP088280">
    <property type="protein sequence ID" value="UGX96777.1"/>
    <property type="molecule type" value="Genomic_DNA"/>
</dbReference>
<dbReference type="GO" id="GO:0140291">
    <property type="term" value="P:peptidyl-glutamate ADP-deribosylation"/>
    <property type="evidence" value="ECO:0007669"/>
    <property type="project" value="TreeGrafter"/>
</dbReference>
<dbReference type="Gene3D" id="3.40.220.10">
    <property type="entry name" value="Leucine Aminopeptidase, subunit E, domain 1"/>
    <property type="match status" value="1"/>
</dbReference>